<evidence type="ECO:0000256" key="1">
    <source>
        <dbReference type="SAM" id="MobiDB-lite"/>
    </source>
</evidence>
<feature type="region of interest" description="Disordered" evidence="1">
    <location>
        <begin position="90"/>
        <end position="122"/>
    </location>
</feature>
<evidence type="ECO:0000313" key="2">
    <source>
        <dbReference type="EMBL" id="RIA84503.1"/>
    </source>
</evidence>
<keyword evidence="3" id="KW-1185">Reference proteome</keyword>
<reference evidence="2 3" key="1">
    <citation type="submission" date="2018-06" db="EMBL/GenBank/DDBJ databases">
        <title>Comparative genomics reveals the genomic features of Rhizophagus irregularis, R. cerebriforme, R. diaphanum and Gigaspora rosea, and their symbiotic lifestyle signature.</title>
        <authorList>
            <person name="Morin E."/>
            <person name="San Clemente H."/>
            <person name="Chen E.C.H."/>
            <person name="De La Providencia I."/>
            <person name="Hainaut M."/>
            <person name="Kuo A."/>
            <person name="Kohler A."/>
            <person name="Murat C."/>
            <person name="Tang N."/>
            <person name="Roy S."/>
            <person name="Loubradou J."/>
            <person name="Henrissat B."/>
            <person name="Grigoriev I.V."/>
            <person name="Corradi N."/>
            <person name="Roux C."/>
            <person name="Martin F.M."/>
        </authorList>
    </citation>
    <scope>NUCLEOTIDE SEQUENCE [LARGE SCALE GENOMIC DNA]</scope>
    <source>
        <strain evidence="2 3">DAOM 227022</strain>
    </source>
</reference>
<organism evidence="2 3">
    <name type="scientific">Glomus cerebriforme</name>
    <dbReference type="NCBI Taxonomy" id="658196"/>
    <lineage>
        <taxon>Eukaryota</taxon>
        <taxon>Fungi</taxon>
        <taxon>Fungi incertae sedis</taxon>
        <taxon>Mucoromycota</taxon>
        <taxon>Glomeromycotina</taxon>
        <taxon>Glomeromycetes</taxon>
        <taxon>Glomerales</taxon>
        <taxon>Glomeraceae</taxon>
        <taxon>Glomus</taxon>
    </lineage>
</organism>
<evidence type="ECO:0000313" key="3">
    <source>
        <dbReference type="Proteomes" id="UP000265703"/>
    </source>
</evidence>
<proteinExistence type="predicted"/>
<name>A0A397SE39_9GLOM</name>
<dbReference type="AlphaFoldDB" id="A0A397SE39"/>
<comment type="caution">
    <text evidence="2">The sequence shown here is derived from an EMBL/GenBank/DDBJ whole genome shotgun (WGS) entry which is preliminary data.</text>
</comment>
<protein>
    <submittedName>
        <fullName evidence="2">Uncharacterized protein</fullName>
    </submittedName>
</protein>
<gene>
    <name evidence="2" type="ORF">C1645_832177</name>
</gene>
<sequence length="137" mass="15499">MHSRYIAKTQKSVVKCSYNKCKGKLSITISKSTSKKIQIDDDNGKKFSISLTSSSKSSNSIKLSILEHIVNDQNDDFDLHLRLSNNKYEKNELSEDSSEEEGNLSKSKQFTAPDLGKDKDFKCPNSNIKFSESWILL</sequence>
<dbReference type="Proteomes" id="UP000265703">
    <property type="component" value="Unassembled WGS sequence"/>
</dbReference>
<dbReference type="EMBL" id="QKYT01000488">
    <property type="protein sequence ID" value="RIA84503.1"/>
    <property type="molecule type" value="Genomic_DNA"/>
</dbReference>
<accession>A0A397SE39</accession>